<dbReference type="EMBL" id="JAUSRV010000007">
    <property type="protein sequence ID" value="MDP9971806.1"/>
    <property type="molecule type" value="Genomic_DNA"/>
</dbReference>
<proteinExistence type="predicted"/>
<accession>A0AAW8EF67</accession>
<dbReference type="Proteomes" id="UP001224845">
    <property type="component" value="Unassembled WGS sequence"/>
</dbReference>
<reference evidence="1" key="1">
    <citation type="submission" date="2023-07" db="EMBL/GenBank/DDBJ databases">
        <title>Sorghum-associated microbial communities from plants grown in Nebraska, USA.</title>
        <authorList>
            <person name="Schachtman D."/>
        </authorList>
    </citation>
    <scope>NUCLEOTIDE SEQUENCE</scope>
    <source>
        <strain evidence="1">DS3315</strain>
    </source>
</reference>
<organism evidence="1 2">
    <name type="scientific">Variovorax paradoxus</name>
    <dbReference type="NCBI Taxonomy" id="34073"/>
    <lineage>
        <taxon>Bacteria</taxon>
        <taxon>Pseudomonadati</taxon>
        <taxon>Pseudomonadota</taxon>
        <taxon>Betaproteobacteria</taxon>
        <taxon>Burkholderiales</taxon>
        <taxon>Comamonadaceae</taxon>
        <taxon>Variovorax</taxon>
    </lineage>
</organism>
<evidence type="ECO:0000313" key="1">
    <source>
        <dbReference type="EMBL" id="MDP9971806.1"/>
    </source>
</evidence>
<comment type="caution">
    <text evidence="1">The sequence shown here is derived from an EMBL/GenBank/DDBJ whole genome shotgun (WGS) entry which is preliminary data.</text>
</comment>
<name>A0AAW8EF67_VARPD</name>
<gene>
    <name evidence="1" type="ORF">J2W39_003048</name>
</gene>
<protein>
    <submittedName>
        <fullName evidence="1">Uncharacterized protein</fullName>
    </submittedName>
</protein>
<sequence length="166" mass="17375">MAWQDHAVGDVEELTALRVGPLGGAPDLAFIVHVARSAQSEMAGSMDDGHRAVIAAEREKADGLVRMGRADGLEGAASTFANLFSEQGEVDSSGIVHALAHPLVALRLDLVAALREGILCGLGTCELGDHGVPHGVHLAVRAPQRIAELAQFVKVRGHLVVEAVEQ</sequence>
<evidence type="ECO:0000313" key="2">
    <source>
        <dbReference type="Proteomes" id="UP001224845"/>
    </source>
</evidence>
<dbReference type="AlphaFoldDB" id="A0AAW8EF67"/>